<dbReference type="InterPro" id="IPR001406">
    <property type="entry name" value="PsdUridine_synth_TruA"/>
</dbReference>
<gene>
    <name evidence="4 9" type="primary">truA</name>
</gene>
<comment type="subunit">
    <text evidence="4">Homodimer.</text>
</comment>
<dbReference type="GO" id="GO:0031119">
    <property type="term" value="P:tRNA pseudouridine synthesis"/>
    <property type="evidence" value="ECO:0007669"/>
    <property type="project" value="UniProtKB-UniRule"/>
</dbReference>
<evidence type="ECO:0000256" key="5">
    <source>
        <dbReference type="PIRSR" id="PIRSR001430-1"/>
    </source>
</evidence>
<evidence type="ECO:0000256" key="6">
    <source>
        <dbReference type="PIRSR" id="PIRSR001430-2"/>
    </source>
</evidence>
<dbReference type="GO" id="GO:0160147">
    <property type="term" value="F:tRNA pseudouridine(38-40) synthase activity"/>
    <property type="evidence" value="ECO:0007669"/>
    <property type="project" value="UniProtKB-EC"/>
</dbReference>
<feature type="binding site" evidence="4 6">
    <location>
        <position position="111"/>
    </location>
    <ligand>
        <name>substrate</name>
    </ligand>
</feature>
<comment type="function">
    <text evidence="4">Formation of pseudouridine at positions 38, 39 and 40 in the anticodon stem and loop of transfer RNAs.</text>
</comment>
<feature type="active site" description="Nucleophile" evidence="4 5">
    <location>
        <position position="53"/>
    </location>
</feature>
<dbReference type="PANTHER" id="PTHR11142:SF0">
    <property type="entry name" value="TRNA PSEUDOURIDINE SYNTHASE-LIKE 1"/>
    <property type="match status" value="1"/>
</dbReference>
<feature type="domain" description="Pseudouridine synthase I TruA alpha/beta" evidence="8">
    <location>
        <begin position="8"/>
        <end position="104"/>
    </location>
</feature>
<dbReference type="CDD" id="cd02570">
    <property type="entry name" value="PseudoU_synth_EcTruA"/>
    <property type="match status" value="1"/>
</dbReference>
<dbReference type="Gene3D" id="3.30.70.660">
    <property type="entry name" value="Pseudouridine synthase I, catalytic domain, C-terminal subdomain"/>
    <property type="match status" value="1"/>
</dbReference>
<feature type="domain" description="Pseudouridine synthase I TruA alpha/beta" evidence="8">
    <location>
        <begin position="145"/>
        <end position="246"/>
    </location>
</feature>
<dbReference type="PANTHER" id="PTHR11142">
    <property type="entry name" value="PSEUDOURIDYLATE SYNTHASE"/>
    <property type="match status" value="1"/>
</dbReference>
<dbReference type="FunFam" id="3.30.70.580:FF:000001">
    <property type="entry name" value="tRNA pseudouridine synthase A"/>
    <property type="match status" value="1"/>
</dbReference>
<dbReference type="EMBL" id="KT007016">
    <property type="protein sequence ID" value="AKQ03559.1"/>
    <property type="molecule type" value="Genomic_DNA"/>
</dbReference>
<sequence>MADYKSIVAYDGTGFEGFQRQPDGRRTVQSELESALRGLGWAERSLRAAGRTDAGVHARGQVVAFRLAWEHGPARLTSALNSALPPDVAIRQTERVSDGFHPRYAARSRRYSYTLVADPVRDPLRERRVWRVWPEPDPQKIRLSANALVGRRDFRAFGPALRRNGSTVRRVILAEWTTVEDRIVFTIEADAFLYRMVRRLVSAMVAVGQGKTSLEAFQALLDDPQQRWQRGIAPPQGLCLESVSFEE</sequence>
<keyword evidence="3 4" id="KW-0413">Isomerase</keyword>
<evidence type="ECO:0000256" key="2">
    <source>
        <dbReference type="ARBA" id="ARBA00022694"/>
    </source>
</evidence>
<accession>A0A0H4TRX0</accession>
<dbReference type="Gene3D" id="3.30.70.580">
    <property type="entry name" value="Pseudouridine synthase I, catalytic domain, N-terminal subdomain"/>
    <property type="match status" value="1"/>
</dbReference>
<proteinExistence type="inferred from homology"/>
<evidence type="ECO:0000256" key="7">
    <source>
        <dbReference type="RuleBase" id="RU003792"/>
    </source>
</evidence>
<dbReference type="InterPro" id="IPR020094">
    <property type="entry name" value="TruA/RsuA/RluB/E/F_N"/>
</dbReference>
<name>A0A0H4TRX0_9CHLR</name>
<evidence type="ECO:0000256" key="3">
    <source>
        <dbReference type="ARBA" id="ARBA00023235"/>
    </source>
</evidence>
<evidence type="ECO:0000313" key="9">
    <source>
        <dbReference type="EMBL" id="AKQ03559.1"/>
    </source>
</evidence>
<dbReference type="AlphaFoldDB" id="A0A0H4TRX0"/>
<dbReference type="GO" id="GO:0003723">
    <property type="term" value="F:RNA binding"/>
    <property type="evidence" value="ECO:0007669"/>
    <property type="project" value="InterPro"/>
</dbReference>
<dbReference type="HAMAP" id="MF_00171">
    <property type="entry name" value="TruA"/>
    <property type="match status" value="1"/>
</dbReference>
<evidence type="ECO:0000256" key="1">
    <source>
        <dbReference type="ARBA" id="ARBA00009375"/>
    </source>
</evidence>
<dbReference type="Pfam" id="PF01416">
    <property type="entry name" value="PseudoU_synth_1"/>
    <property type="match status" value="2"/>
</dbReference>
<comment type="caution">
    <text evidence="4">Lacks conserved residue(s) required for the propagation of feature annotation.</text>
</comment>
<protein>
    <recommendedName>
        <fullName evidence="4">tRNA pseudouridine synthase A</fullName>
        <ecNumber evidence="4">5.4.99.12</ecNumber>
    </recommendedName>
    <alternativeName>
        <fullName evidence="4">tRNA pseudouridine(38-40) synthase</fullName>
    </alternativeName>
    <alternativeName>
        <fullName evidence="4">tRNA pseudouridylate synthase I</fullName>
    </alternativeName>
    <alternativeName>
        <fullName evidence="4">tRNA-uridine isomerase I</fullName>
    </alternativeName>
</protein>
<dbReference type="SUPFAM" id="SSF55120">
    <property type="entry name" value="Pseudouridine synthase"/>
    <property type="match status" value="1"/>
</dbReference>
<dbReference type="InterPro" id="IPR020095">
    <property type="entry name" value="PsdUridine_synth_TruA_C"/>
</dbReference>
<evidence type="ECO:0000256" key="4">
    <source>
        <dbReference type="HAMAP-Rule" id="MF_00171"/>
    </source>
</evidence>
<dbReference type="PIRSF" id="PIRSF001430">
    <property type="entry name" value="tRNA_psdUrid_synth"/>
    <property type="match status" value="1"/>
</dbReference>
<organism evidence="9">
    <name type="scientific">uncultured Chloroflexi bacterium Rifle_16ft_4_minimus_38099</name>
    <dbReference type="NCBI Taxonomy" id="1665073"/>
    <lineage>
        <taxon>Bacteria</taxon>
        <taxon>Bacillati</taxon>
        <taxon>Chloroflexota</taxon>
        <taxon>environmental samples</taxon>
    </lineage>
</organism>
<dbReference type="NCBIfam" id="TIGR00071">
    <property type="entry name" value="hisT_truA"/>
    <property type="match status" value="1"/>
</dbReference>
<comment type="catalytic activity">
    <reaction evidence="4 7">
        <text>uridine(38/39/40) in tRNA = pseudouridine(38/39/40) in tRNA</text>
        <dbReference type="Rhea" id="RHEA:22376"/>
        <dbReference type="Rhea" id="RHEA-COMP:10085"/>
        <dbReference type="Rhea" id="RHEA-COMP:10087"/>
        <dbReference type="ChEBI" id="CHEBI:65314"/>
        <dbReference type="ChEBI" id="CHEBI:65315"/>
        <dbReference type="EC" id="5.4.99.12"/>
    </reaction>
</comment>
<keyword evidence="2 4" id="KW-0819">tRNA processing</keyword>
<evidence type="ECO:0000259" key="8">
    <source>
        <dbReference type="Pfam" id="PF01416"/>
    </source>
</evidence>
<dbReference type="InterPro" id="IPR020097">
    <property type="entry name" value="PsdUridine_synth_TruA_a/b_dom"/>
</dbReference>
<reference evidence="9" key="1">
    <citation type="journal article" date="2015" name="ISME J.">
        <title>Aquifer environment selects for microbial species cohorts in sediment and groundwater.</title>
        <authorList>
            <person name="Hug L.A."/>
            <person name="Thomas B.C."/>
            <person name="Brown C.T."/>
            <person name="Frischkorn K.R."/>
            <person name="Williams K.H."/>
            <person name="Tringe S.G."/>
            <person name="Banfield J.F."/>
        </authorList>
    </citation>
    <scope>NUCLEOTIDE SEQUENCE</scope>
</reference>
<dbReference type="EC" id="5.4.99.12" evidence="4"/>
<dbReference type="InterPro" id="IPR020103">
    <property type="entry name" value="PsdUridine_synth_cat_dom_sf"/>
</dbReference>
<comment type="similarity">
    <text evidence="1 4 7">Belongs to the tRNA pseudouridine synthase TruA family.</text>
</comment>